<feature type="transmembrane region" description="Helical" evidence="1">
    <location>
        <begin position="164"/>
        <end position="186"/>
    </location>
</feature>
<evidence type="ECO:0000256" key="1">
    <source>
        <dbReference type="SAM" id="Phobius"/>
    </source>
</evidence>
<dbReference type="AlphaFoldDB" id="Q23AI1"/>
<feature type="transmembrane region" description="Helical" evidence="1">
    <location>
        <begin position="241"/>
        <end position="262"/>
    </location>
</feature>
<reference evidence="3" key="1">
    <citation type="journal article" date="2006" name="PLoS Biol.">
        <title>Macronuclear genome sequence of the ciliate Tetrahymena thermophila, a model eukaryote.</title>
        <authorList>
            <person name="Eisen J.A."/>
            <person name="Coyne R.S."/>
            <person name="Wu M."/>
            <person name="Wu D."/>
            <person name="Thiagarajan M."/>
            <person name="Wortman J.R."/>
            <person name="Badger J.H."/>
            <person name="Ren Q."/>
            <person name="Amedeo P."/>
            <person name="Jones K.M."/>
            <person name="Tallon L.J."/>
            <person name="Delcher A.L."/>
            <person name="Salzberg S.L."/>
            <person name="Silva J.C."/>
            <person name="Haas B.J."/>
            <person name="Majoros W.H."/>
            <person name="Farzad M."/>
            <person name="Carlton J.M."/>
            <person name="Smith R.K. Jr."/>
            <person name="Garg J."/>
            <person name="Pearlman R.E."/>
            <person name="Karrer K.M."/>
            <person name="Sun L."/>
            <person name="Manning G."/>
            <person name="Elde N.C."/>
            <person name="Turkewitz A.P."/>
            <person name="Asai D.J."/>
            <person name="Wilkes D.E."/>
            <person name="Wang Y."/>
            <person name="Cai H."/>
            <person name="Collins K."/>
            <person name="Stewart B.A."/>
            <person name="Lee S.R."/>
            <person name="Wilamowska K."/>
            <person name="Weinberg Z."/>
            <person name="Ruzzo W.L."/>
            <person name="Wloga D."/>
            <person name="Gaertig J."/>
            <person name="Frankel J."/>
            <person name="Tsao C.-C."/>
            <person name="Gorovsky M.A."/>
            <person name="Keeling P.J."/>
            <person name="Waller R.F."/>
            <person name="Patron N.J."/>
            <person name="Cherry J.M."/>
            <person name="Stover N.A."/>
            <person name="Krieger C.J."/>
            <person name="del Toro C."/>
            <person name="Ryder H.F."/>
            <person name="Williamson S.C."/>
            <person name="Barbeau R.A."/>
            <person name="Hamilton E.P."/>
            <person name="Orias E."/>
        </authorList>
    </citation>
    <scope>NUCLEOTIDE SEQUENCE [LARGE SCALE GENOMIC DNA]</scope>
    <source>
        <strain evidence="3">SB210</strain>
    </source>
</reference>
<dbReference type="GeneID" id="7845648"/>
<feature type="transmembrane region" description="Helical" evidence="1">
    <location>
        <begin position="193"/>
        <end position="214"/>
    </location>
</feature>
<dbReference type="OrthoDB" id="286272at2759"/>
<proteinExistence type="predicted"/>
<dbReference type="InParanoid" id="Q23AI1"/>
<gene>
    <name evidence="2" type="ORF">TTHERM_00425780</name>
</gene>
<accession>Q23AI1</accession>
<keyword evidence="3" id="KW-1185">Reference proteome</keyword>
<sequence>MICHLIEIQLNQLSQSNKLNKLINRYLFKNQRNQFVMIIIINKQIICYLQNLYKKDRQIVSQFSQYFSRSIQENQNQIYLLTYLAEMDGSSSSLIRKPFIIRGKKEEFLIPENDSHFDQSVESKVSFTQACNWFISFILTYESVKQFYYVFYYEGKCSDYSRIMIYYMLANGFWVLISIIGANLIRSKQSKKIFIFFILLIITFISRIVIYILMYDTMNHYISDATLQDCYCRSIYVEDLYMIQAIVEGLILLILIVFVKIIHKYILSYEQKDREQFFGPGASGSSLKPRFIGNSSRINN</sequence>
<dbReference type="EMBL" id="GG662724">
    <property type="protein sequence ID" value="EAR93511.3"/>
    <property type="molecule type" value="Genomic_DNA"/>
</dbReference>
<dbReference type="Proteomes" id="UP000009168">
    <property type="component" value="Unassembled WGS sequence"/>
</dbReference>
<organism evidence="2 3">
    <name type="scientific">Tetrahymena thermophila (strain SB210)</name>
    <dbReference type="NCBI Taxonomy" id="312017"/>
    <lineage>
        <taxon>Eukaryota</taxon>
        <taxon>Sar</taxon>
        <taxon>Alveolata</taxon>
        <taxon>Ciliophora</taxon>
        <taxon>Intramacronucleata</taxon>
        <taxon>Oligohymenophorea</taxon>
        <taxon>Hymenostomatida</taxon>
        <taxon>Tetrahymenina</taxon>
        <taxon>Tetrahymenidae</taxon>
        <taxon>Tetrahymena</taxon>
    </lineage>
</organism>
<keyword evidence="1 2" id="KW-0812">Transmembrane</keyword>
<keyword evidence="1" id="KW-1133">Transmembrane helix</keyword>
<evidence type="ECO:0000313" key="3">
    <source>
        <dbReference type="Proteomes" id="UP000009168"/>
    </source>
</evidence>
<dbReference type="HOGENOM" id="CLU_1291287_0_0_1"/>
<dbReference type="KEGG" id="tet:TTHERM_00425780"/>
<dbReference type="RefSeq" id="XP_001013756.3">
    <property type="nucleotide sequence ID" value="XM_001013756.3"/>
</dbReference>
<dbReference type="eggNOG" id="ENOG502T0SA">
    <property type="taxonomic scope" value="Eukaryota"/>
</dbReference>
<keyword evidence="1" id="KW-0472">Membrane</keyword>
<name>Q23AI1_TETTS</name>
<evidence type="ECO:0000313" key="2">
    <source>
        <dbReference type="EMBL" id="EAR93511.3"/>
    </source>
</evidence>
<protein>
    <submittedName>
        <fullName evidence="2">Transmembrane protein, putative</fullName>
    </submittedName>
</protein>